<dbReference type="AlphaFoldDB" id="A0A380MDY3"/>
<dbReference type="Proteomes" id="UP000275951">
    <property type="component" value="Chromosome"/>
</dbReference>
<dbReference type="GO" id="GO:0008170">
    <property type="term" value="F:N-methyltransferase activity"/>
    <property type="evidence" value="ECO:0007669"/>
    <property type="project" value="InterPro"/>
</dbReference>
<keyword evidence="6" id="KW-0680">Restriction system</keyword>
<sequence length="316" mass="34141">MATSISTAQRAELHKTIWRIANDLRGSVDGWDFKAYVLGMLFYRFICSALTDALNENEHATGATRFDYATLPDADAELAREDTIADFGYFILPSHLFENVRREAARNENLNETLDAVFKAIEGSAVGHSSENDLRGLFADIGVNSPKLGPTVIERNKKLVNLLDAIGDLPLGSADALQIDAFGDAYEYLMTMYASSAGKSGGEFFTPPEVSELLARLTIVGKTEVNKVYEPKTSDLIRGEIAANVVLSRGFAGSSAVVPLLLVQSCGPSGEVPASVAARCTAGGGLVRCLRWRAQAEGVGFCVAVCHWLTHHSKYM</sequence>
<evidence type="ECO:0000256" key="7">
    <source>
        <dbReference type="ARBA" id="ARBA00047942"/>
    </source>
</evidence>
<dbReference type="InterPro" id="IPR051537">
    <property type="entry name" value="DNA_Adenine_Mtase"/>
</dbReference>
<dbReference type="GO" id="GO:0032259">
    <property type="term" value="P:methylation"/>
    <property type="evidence" value="ECO:0007669"/>
    <property type="project" value="UniProtKB-KW"/>
</dbReference>
<gene>
    <name evidence="8" type="ORF">EBQ10_07575</name>
</gene>
<name>A0A380MDY3_9ACTO</name>
<evidence type="ECO:0000256" key="4">
    <source>
        <dbReference type="ARBA" id="ARBA00022679"/>
    </source>
</evidence>
<dbReference type="SUPFAM" id="SSF53335">
    <property type="entry name" value="S-adenosyl-L-methionine-dependent methyltransferases"/>
    <property type="match status" value="1"/>
</dbReference>
<evidence type="ECO:0000256" key="1">
    <source>
        <dbReference type="ARBA" id="ARBA00006594"/>
    </source>
</evidence>
<dbReference type="NCBIfam" id="TIGR00497">
    <property type="entry name" value="hsdM"/>
    <property type="match status" value="1"/>
</dbReference>
<evidence type="ECO:0000313" key="8">
    <source>
        <dbReference type="EMBL" id="AZR07166.1"/>
    </source>
</evidence>
<comment type="similarity">
    <text evidence="1">Belongs to the N(4)/N(6)-methyltransferase family.</text>
</comment>
<comment type="catalytic activity">
    <reaction evidence="7">
        <text>a 2'-deoxyadenosine in DNA + S-adenosyl-L-methionine = an N(6)-methyl-2'-deoxyadenosine in DNA + S-adenosyl-L-homocysteine + H(+)</text>
        <dbReference type="Rhea" id="RHEA:15197"/>
        <dbReference type="Rhea" id="RHEA-COMP:12418"/>
        <dbReference type="Rhea" id="RHEA-COMP:12419"/>
        <dbReference type="ChEBI" id="CHEBI:15378"/>
        <dbReference type="ChEBI" id="CHEBI:57856"/>
        <dbReference type="ChEBI" id="CHEBI:59789"/>
        <dbReference type="ChEBI" id="CHEBI:90615"/>
        <dbReference type="ChEBI" id="CHEBI:90616"/>
        <dbReference type="EC" id="2.1.1.72"/>
    </reaction>
</comment>
<evidence type="ECO:0000256" key="2">
    <source>
        <dbReference type="ARBA" id="ARBA00011900"/>
    </source>
</evidence>
<keyword evidence="3 8" id="KW-0489">Methyltransferase</keyword>
<dbReference type="GO" id="GO:0003677">
    <property type="term" value="F:DNA binding"/>
    <property type="evidence" value="ECO:0007669"/>
    <property type="project" value="InterPro"/>
</dbReference>
<dbReference type="InterPro" id="IPR004546">
    <property type="entry name" value="Restrct_endonuc_T1M"/>
</dbReference>
<evidence type="ECO:0000256" key="5">
    <source>
        <dbReference type="ARBA" id="ARBA00022691"/>
    </source>
</evidence>
<reference evidence="8 9" key="1">
    <citation type="submission" date="2018-11" db="EMBL/GenBank/DDBJ databases">
        <title>Multidrug-resistant genes are associated with an 42-kb island TGI1 carrying a complex class 1 integron in a Trueperella pyogenes.</title>
        <authorList>
            <person name="Dong W."/>
        </authorList>
    </citation>
    <scope>NUCLEOTIDE SEQUENCE [LARGE SCALE GENOMIC DNA]</scope>
    <source>
        <strain evidence="8 9">TP4</strain>
    </source>
</reference>
<keyword evidence="4 8" id="KW-0808">Transferase</keyword>
<protein>
    <recommendedName>
        <fullName evidence="2">site-specific DNA-methyltransferase (adenine-specific)</fullName>
        <ecNumber evidence="2">2.1.1.72</ecNumber>
    </recommendedName>
</protein>
<dbReference type="InterPro" id="IPR003356">
    <property type="entry name" value="DNA_methylase_A-5"/>
</dbReference>
<dbReference type="PANTHER" id="PTHR42933">
    <property type="entry name" value="SLR6095 PROTEIN"/>
    <property type="match status" value="1"/>
</dbReference>
<dbReference type="Gene3D" id="1.20.1260.30">
    <property type="match status" value="1"/>
</dbReference>
<evidence type="ECO:0000313" key="9">
    <source>
        <dbReference type="Proteomes" id="UP000275951"/>
    </source>
</evidence>
<dbReference type="GO" id="GO:0009007">
    <property type="term" value="F:site-specific DNA-methyltransferase (adenine-specific) activity"/>
    <property type="evidence" value="ECO:0007669"/>
    <property type="project" value="UniProtKB-EC"/>
</dbReference>
<dbReference type="GO" id="GO:0009307">
    <property type="term" value="P:DNA restriction-modification system"/>
    <property type="evidence" value="ECO:0007669"/>
    <property type="project" value="UniProtKB-KW"/>
</dbReference>
<dbReference type="REBASE" id="420821">
    <property type="entry name" value="M.Tpy5224ORF1889P"/>
</dbReference>
<dbReference type="InterPro" id="IPR022749">
    <property type="entry name" value="D12N6_MeTrfase_N"/>
</dbReference>
<dbReference type="Pfam" id="PF12161">
    <property type="entry name" value="HsdM_N"/>
    <property type="match status" value="1"/>
</dbReference>
<keyword evidence="5" id="KW-0949">S-adenosyl-L-methionine</keyword>
<organism evidence="8 9">
    <name type="scientific">Trueperella pyogenes</name>
    <dbReference type="NCBI Taxonomy" id="1661"/>
    <lineage>
        <taxon>Bacteria</taxon>
        <taxon>Bacillati</taxon>
        <taxon>Actinomycetota</taxon>
        <taxon>Actinomycetes</taxon>
        <taxon>Actinomycetales</taxon>
        <taxon>Actinomycetaceae</taxon>
        <taxon>Trueperella</taxon>
    </lineage>
</organism>
<dbReference type="EMBL" id="CP033905">
    <property type="protein sequence ID" value="AZR07166.1"/>
    <property type="molecule type" value="Genomic_DNA"/>
</dbReference>
<accession>A0A380MDY3</accession>
<dbReference type="REBASE" id="409374">
    <property type="entry name" value="M.TpyTP4ORF7575P"/>
</dbReference>
<proteinExistence type="inferred from homology"/>
<evidence type="ECO:0000256" key="6">
    <source>
        <dbReference type="ARBA" id="ARBA00022747"/>
    </source>
</evidence>
<dbReference type="PANTHER" id="PTHR42933:SF1">
    <property type="entry name" value="SITE-SPECIFIC DNA-METHYLTRANSFERASE (ADENINE-SPECIFIC)"/>
    <property type="match status" value="1"/>
</dbReference>
<dbReference type="InterPro" id="IPR029063">
    <property type="entry name" value="SAM-dependent_MTases_sf"/>
</dbReference>
<dbReference type="EC" id="2.1.1.72" evidence="2"/>
<dbReference type="Pfam" id="PF02384">
    <property type="entry name" value="N6_Mtase"/>
    <property type="match status" value="1"/>
</dbReference>
<dbReference type="InterPro" id="IPR038333">
    <property type="entry name" value="T1MK-like_N_sf"/>
</dbReference>
<evidence type="ECO:0000256" key="3">
    <source>
        <dbReference type="ARBA" id="ARBA00022603"/>
    </source>
</evidence>